<protein>
    <submittedName>
        <fullName evidence="10">ABC transporter permease</fullName>
    </submittedName>
</protein>
<comment type="subcellular location">
    <subcellularLocation>
        <location evidence="1">Cell membrane</location>
        <topology evidence="1">Multi-pass membrane protein</topology>
    </subcellularLocation>
</comment>
<dbReference type="InterPro" id="IPR050250">
    <property type="entry name" value="Macrolide_Exporter_MacB"/>
</dbReference>
<evidence type="ECO:0000256" key="1">
    <source>
        <dbReference type="ARBA" id="ARBA00004651"/>
    </source>
</evidence>
<evidence type="ECO:0000256" key="3">
    <source>
        <dbReference type="ARBA" id="ARBA00022692"/>
    </source>
</evidence>
<evidence type="ECO:0000256" key="7">
    <source>
        <dbReference type="SAM" id="Phobius"/>
    </source>
</evidence>
<comment type="caution">
    <text evidence="10">The sequence shown here is derived from an EMBL/GenBank/DDBJ whole genome shotgun (WGS) entry which is preliminary data.</text>
</comment>
<evidence type="ECO:0000256" key="4">
    <source>
        <dbReference type="ARBA" id="ARBA00022989"/>
    </source>
</evidence>
<keyword evidence="4 7" id="KW-1133">Transmembrane helix</keyword>
<dbReference type="GO" id="GO:0005886">
    <property type="term" value="C:plasma membrane"/>
    <property type="evidence" value="ECO:0007669"/>
    <property type="project" value="UniProtKB-SubCell"/>
</dbReference>
<keyword evidence="3 7" id="KW-0812">Transmembrane</keyword>
<evidence type="ECO:0000256" key="6">
    <source>
        <dbReference type="ARBA" id="ARBA00038076"/>
    </source>
</evidence>
<dbReference type="Proteomes" id="UP000323454">
    <property type="component" value="Unassembled WGS sequence"/>
</dbReference>
<dbReference type="InterPro" id="IPR003838">
    <property type="entry name" value="ABC3_permease_C"/>
</dbReference>
<dbReference type="InterPro" id="IPR025857">
    <property type="entry name" value="MacB_PCD"/>
</dbReference>
<evidence type="ECO:0000259" key="8">
    <source>
        <dbReference type="Pfam" id="PF02687"/>
    </source>
</evidence>
<feature type="transmembrane region" description="Helical" evidence="7">
    <location>
        <begin position="33"/>
        <end position="55"/>
    </location>
</feature>
<dbReference type="EMBL" id="VUOB01000021">
    <property type="protein sequence ID" value="KAA2262569.1"/>
    <property type="molecule type" value="Genomic_DNA"/>
</dbReference>
<dbReference type="AlphaFoldDB" id="A0A5B2XHM5"/>
<keyword evidence="5 7" id="KW-0472">Membrane</keyword>
<reference evidence="10 11" key="1">
    <citation type="submission" date="2019-09" db="EMBL/GenBank/DDBJ databases">
        <title>Goodfellowia gen. nov., a new genus of the Pseudonocardineae related to Actinoalloteichus, containing Goodfellowia coeruleoviolacea gen. nov., comb. nov. gen. nov., comb. nov.</title>
        <authorList>
            <person name="Labeda D."/>
        </authorList>
    </citation>
    <scope>NUCLEOTIDE SEQUENCE [LARGE SCALE GENOMIC DNA]</scope>
    <source>
        <strain evidence="10 11">AN110305</strain>
    </source>
</reference>
<comment type="similarity">
    <text evidence="6">Belongs to the ABC-4 integral membrane protein family.</text>
</comment>
<feature type="transmembrane region" description="Helical" evidence="7">
    <location>
        <begin position="283"/>
        <end position="308"/>
    </location>
</feature>
<sequence>MRNVDSLAKPVRLGPVDLVLLGLLGVRTRPMRAVLSALGISIGIATMIVVVGIPASSQRALDDQLSTLGTNLLRAEAVLNPMTQKLPEVPEAAAQMAARIGPVELTSAVGNTHVPISRSDRIPAGEGSGLTVLASRLTLLPTIGARVHSGTFLNQANESFPTVVLGDKAATRLGITELRPGEPNPQVWIGAQWFTVVGVLDPIPLAPDVERSVLVGWETARAKLGFDGHPTVVFIRSQEAAIENVRSVLAATIFPANPAEIQVSRPSDALAAKRISQSTFSGLFLGLAGVALLVGGVGVANTMVISVLERKREIGLRRALGGNRRQVRGQFIAESVALCLLGGLAGAGLGTLGTAGYAVSRDWPTVIPLTTVLGGVGAAIAIGVLAGVYPAIRASRLTPTEALAAP</sequence>
<feature type="domain" description="ABC3 transporter permease C-terminal" evidence="8">
    <location>
        <begin position="287"/>
        <end position="399"/>
    </location>
</feature>
<feature type="domain" description="MacB-like periplasmic core" evidence="9">
    <location>
        <begin position="34"/>
        <end position="244"/>
    </location>
</feature>
<evidence type="ECO:0000313" key="10">
    <source>
        <dbReference type="EMBL" id="KAA2262569.1"/>
    </source>
</evidence>
<dbReference type="OrthoDB" id="9780560at2"/>
<organism evidence="10 11">
    <name type="scientific">Solihabitans fulvus</name>
    <dbReference type="NCBI Taxonomy" id="1892852"/>
    <lineage>
        <taxon>Bacteria</taxon>
        <taxon>Bacillati</taxon>
        <taxon>Actinomycetota</taxon>
        <taxon>Actinomycetes</taxon>
        <taxon>Pseudonocardiales</taxon>
        <taxon>Pseudonocardiaceae</taxon>
        <taxon>Solihabitans</taxon>
    </lineage>
</organism>
<evidence type="ECO:0000259" key="9">
    <source>
        <dbReference type="Pfam" id="PF12704"/>
    </source>
</evidence>
<reference evidence="10 11" key="2">
    <citation type="submission" date="2019-09" db="EMBL/GenBank/DDBJ databases">
        <authorList>
            <person name="Jin C."/>
        </authorList>
    </citation>
    <scope>NUCLEOTIDE SEQUENCE [LARGE SCALE GENOMIC DNA]</scope>
    <source>
        <strain evidence="10 11">AN110305</strain>
    </source>
</reference>
<evidence type="ECO:0000256" key="5">
    <source>
        <dbReference type="ARBA" id="ARBA00023136"/>
    </source>
</evidence>
<keyword evidence="2" id="KW-1003">Cell membrane</keyword>
<dbReference type="PANTHER" id="PTHR30572">
    <property type="entry name" value="MEMBRANE COMPONENT OF TRANSPORTER-RELATED"/>
    <property type="match status" value="1"/>
</dbReference>
<dbReference type="RefSeq" id="WP_149849548.1">
    <property type="nucleotide sequence ID" value="NZ_VUOB01000021.1"/>
</dbReference>
<name>A0A5B2XHM5_9PSEU</name>
<feature type="transmembrane region" description="Helical" evidence="7">
    <location>
        <begin position="331"/>
        <end position="359"/>
    </location>
</feature>
<evidence type="ECO:0000313" key="11">
    <source>
        <dbReference type="Proteomes" id="UP000323454"/>
    </source>
</evidence>
<dbReference type="GO" id="GO:0022857">
    <property type="term" value="F:transmembrane transporter activity"/>
    <property type="evidence" value="ECO:0007669"/>
    <property type="project" value="TreeGrafter"/>
</dbReference>
<accession>A0A5B2XHM5</accession>
<feature type="transmembrane region" description="Helical" evidence="7">
    <location>
        <begin position="365"/>
        <end position="389"/>
    </location>
</feature>
<dbReference type="Pfam" id="PF02687">
    <property type="entry name" value="FtsX"/>
    <property type="match status" value="1"/>
</dbReference>
<gene>
    <name evidence="10" type="ORF">F0L68_11715</name>
</gene>
<dbReference type="Pfam" id="PF12704">
    <property type="entry name" value="MacB_PCD"/>
    <property type="match status" value="1"/>
</dbReference>
<dbReference type="PANTHER" id="PTHR30572:SF4">
    <property type="entry name" value="ABC TRANSPORTER PERMEASE YTRF"/>
    <property type="match status" value="1"/>
</dbReference>
<evidence type="ECO:0000256" key="2">
    <source>
        <dbReference type="ARBA" id="ARBA00022475"/>
    </source>
</evidence>
<proteinExistence type="inferred from homology"/>
<keyword evidence="11" id="KW-1185">Reference proteome</keyword>